<dbReference type="AlphaFoldDB" id="A0A7M7K7C5"/>
<evidence type="ECO:0000313" key="3">
    <source>
        <dbReference type="Proteomes" id="UP000594260"/>
    </source>
</evidence>
<keyword evidence="3" id="KW-1185">Reference proteome</keyword>
<feature type="compositionally biased region" description="Acidic residues" evidence="1">
    <location>
        <begin position="245"/>
        <end position="258"/>
    </location>
</feature>
<sequence>MTVPTSPTEPIQVTGVIKKTFPSKREPYGFLKLLTPFEKRGMEAAFFYHDINIPQSERDYIQPGLMMQFTIIKKPEDHMSSPVSFKALDITPVEVIEQPACVVRGPREHGKGIIVSLDYFPTNMHITAASWSELCASEPIFRPLLPGDYVVIRSTWREILQAAKEKRSPVAELVSRLERLPLTVRSQRLSNKHRSLSNPVLDKDTDSETGAGTPTTTAATHTAQTEEPQKTDSKKDDGKPTSLEGEPEENDKEPEDIIQQDVPAKTSSTQQQQQHQQRTDSGELACGAVQPVKDSGYAVDEGVQLQQAACLERQGWKRGGPQTHAPTERKRARSCGSGLPHQALFNQTLFTEELVRPMHATDVDESNPLSQRVSSPLHDRPFLPQFHSHCPAGGFVTCENGCSLPTWAQAGIWPHWLQMPFRGQYSSFPSRMTLADYIYNGGKL</sequence>
<name>A0A7M7K7C5_VARDE</name>
<reference evidence="2" key="1">
    <citation type="submission" date="2021-01" db="UniProtKB">
        <authorList>
            <consortium name="EnsemblMetazoa"/>
        </authorList>
    </citation>
    <scope>IDENTIFICATION</scope>
</reference>
<evidence type="ECO:0000256" key="1">
    <source>
        <dbReference type="SAM" id="MobiDB-lite"/>
    </source>
</evidence>
<feature type="compositionally biased region" description="Low complexity" evidence="1">
    <location>
        <begin position="209"/>
        <end position="226"/>
    </location>
</feature>
<accession>A0A7M7K7C5</accession>
<evidence type="ECO:0000313" key="2">
    <source>
        <dbReference type="EnsemblMetazoa" id="XP_022662714"/>
    </source>
</evidence>
<dbReference type="GeneID" id="111250951"/>
<dbReference type="RefSeq" id="XP_022662714.1">
    <property type="nucleotide sequence ID" value="XM_022806979.1"/>
</dbReference>
<dbReference type="InParanoid" id="A0A7M7K7C5"/>
<feature type="region of interest" description="Disordered" evidence="1">
    <location>
        <begin position="190"/>
        <end position="284"/>
    </location>
</feature>
<dbReference type="KEGG" id="vde:111250951"/>
<feature type="region of interest" description="Disordered" evidence="1">
    <location>
        <begin position="316"/>
        <end position="337"/>
    </location>
</feature>
<feature type="compositionally biased region" description="Basic and acidic residues" evidence="1">
    <location>
        <begin position="227"/>
        <end position="239"/>
    </location>
</feature>
<protein>
    <submittedName>
        <fullName evidence="2">Uncharacterized protein</fullName>
    </submittedName>
</protein>
<dbReference type="Proteomes" id="UP000594260">
    <property type="component" value="Unplaced"/>
</dbReference>
<dbReference type="EnsemblMetazoa" id="XM_022806979">
    <property type="protein sequence ID" value="XP_022662714"/>
    <property type="gene ID" value="LOC111250951"/>
</dbReference>
<proteinExistence type="predicted"/>
<organism evidence="2 3">
    <name type="scientific">Varroa destructor</name>
    <name type="common">Honeybee mite</name>
    <dbReference type="NCBI Taxonomy" id="109461"/>
    <lineage>
        <taxon>Eukaryota</taxon>
        <taxon>Metazoa</taxon>
        <taxon>Ecdysozoa</taxon>
        <taxon>Arthropoda</taxon>
        <taxon>Chelicerata</taxon>
        <taxon>Arachnida</taxon>
        <taxon>Acari</taxon>
        <taxon>Parasitiformes</taxon>
        <taxon>Mesostigmata</taxon>
        <taxon>Gamasina</taxon>
        <taxon>Dermanyssoidea</taxon>
        <taxon>Varroidae</taxon>
        <taxon>Varroa</taxon>
    </lineage>
</organism>
<dbReference type="OrthoDB" id="6529593at2759"/>